<dbReference type="InterPro" id="IPR013381">
    <property type="entry name" value="CRISPR-assoc_prot_Cse1"/>
</dbReference>
<gene>
    <name evidence="2" type="primary">casA</name>
    <name evidence="2" type="ORF">QP027_11655</name>
</gene>
<evidence type="ECO:0000313" key="2">
    <source>
        <dbReference type="EMBL" id="WIM67714.1"/>
    </source>
</evidence>
<proteinExistence type="predicted"/>
<dbReference type="RefSeq" id="WP_284825012.1">
    <property type="nucleotide sequence ID" value="NZ_CP126969.1"/>
</dbReference>
<sequence length="563" mass="62981">MSQEFNLFDEPWITVLDHAGNTEEVSLTNLFQNSRDYRALANESPTVDFAILRIILAILYRAWRKVSSRNRRKAIEHWREKWEQQALFDELVESYIQEVYPRFNLRDDEAPFFQVHDLHTAKNEWKPISLILPDVGEEGDLFTMARDVQSIPPAQAARMLIHTMAWDFSGIKSGAVGDRRVKGGKGYPIGTGWAGWLGATILEGNSLHETVMLNYIGTKPSTMDEEREDLPVWEKPPLNQEPEKSKHVDQPSDPENAATGPVELLTWQQRRMRLRWNESGDANGVLVCNGDPVGYTIAFGVETMTPWRFSEPQTKKFKSVRYLPQQLVPGRAMWRSIGGLLPNQTAPQVKKGIGEGSALAKPAMTVEWISSLSGAKILPRSQTVRLRMVTMEYGAKSSSYSNIIADNLVLSSGLLDENSEEIRGVVRRAVEITELVARMISGYFRNISFAAGNRDLTDGEISDLMTRFYGSIDNQFRQWLTSLASHGDAVDGLEKWQSLLLGVARRLAGELLAAQNPQVWQGATDKDGKVMNAAIADSILNASLYKLLAPKDASKTTNGGNDE</sequence>
<name>A0ABY8VHL4_9CORY</name>
<organism evidence="2 3">
    <name type="scientific">Corynebacterium breve</name>
    <dbReference type="NCBI Taxonomy" id="3049799"/>
    <lineage>
        <taxon>Bacteria</taxon>
        <taxon>Bacillati</taxon>
        <taxon>Actinomycetota</taxon>
        <taxon>Actinomycetes</taxon>
        <taxon>Mycobacteriales</taxon>
        <taxon>Corynebacteriaceae</taxon>
        <taxon>Corynebacterium</taxon>
    </lineage>
</organism>
<evidence type="ECO:0000256" key="1">
    <source>
        <dbReference type="SAM" id="MobiDB-lite"/>
    </source>
</evidence>
<dbReference type="Pfam" id="PF09481">
    <property type="entry name" value="CRISPR_Cse1"/>
    <property type="match status" value="1"/>
</dbReference>
<feature type="compositionally biased region" description="Basic and acidic residues" evidence="1">
    <location>
        <begin position="241"/>
        <end position="250"/>
    </location>
</feature>
<protein>
    <submittedName>
        <fullName evidence="2">Type I-E CRISPR-associated protein Cse1/CasA</fullName>
    </submittedName>
</protein>
<evidence type="ECO:0000313" key="3">
    <source>
        <dbReference type="Proteomes" id="UP001225598"/>
    </source>
</evidence>
<dbReference type="EMBL" id="CP126969">
    <property type="protein sequence ID" value="WIM67714.1"/>
    <property type="molecule type" value="Genomic_DNA"/>
</dbReference>
<dbReference type="CDD" id="cd09729">
    <property type="entry name" value="Cse1_I-E"/>
    <property type="match status" value="1"/>
</dbReference>
<keyword evidence="3" id="KW-1185">Reference proteome</keyword>
<dbReference type="NCBIfam" id="TIGR02547">
    <property type="entry name" value="casA_cse1"/>
    <property type="match status" value="1"/>
</dbReference>
<dbReference type="Proteomes" id="UP001225598">
    <property type="component" value="Chromosome"/>
</dbReference>
<reference evidence="2 3" key="1">
    <citation type="submission" date="2023-05" db="EMBL/GenBank/DDBJ databases">
        <title>Corynebacterium suedekumii sp. nov. and Corynebacterium breve sp. nov. isolated from raw cow's milk.</title>
        <authorList>
            <person name="Baer M.K."/>
            <person name="Mehl L."/>
            <person name="Hellmuth R."/>
            <person name="Marke G."/>
            <person name="Lipski A."/>
        </authorList>
    </citation>
    <scope>NUCLEOTIDE SEQUENCE [LARGE SCALE GENOMIC DNA]</scope>
    <source>
        <strain evidence="2 3">R4</strain>
    </source>
</reference>
<dbReference type="Gene3D" id="1.10.132.100">
    <property type="match status" value="1"/>
</dbReference>
<accession>A0ABY8VHL4</accession>
<feature type="region of interest" description="Disordered" evidence="1">
    <location>
        <begin position="234"/>
        <end position="259"/>
    </location>
</feature>